<dbReference type="Gramene" id="PGSC0003DMT400081685">
    <property type="protein sequence ID" value="PGSC0003DMT400081685"/>
    <property type="gene ID" value="PGSC0003DMG400032060"/>
</dbReference>
<organism evidence="1 2">
    <name type="scientific">Solanum tuberosum</name>
    <name type="common">Potato</name>
    <dbReference type="NCBI Taxonomy" id="4113"/>
    <lineage>
        <taxon>Eukaryota</taxon>
        <taxon>Viridiplantae</taxon>
        <taxon>Streptophyta</taxon>
        <taxon>Embryophyta</taxon>
        <taxon>Tracheophyta</taxon>
        <taxon>Spermatophyta</taxon>
        <taxon>Magnoliopsida</taxon>
        <taxon>eudicotyledons</taxon>
        <taxon>Gunneridae</taxon>
        <taxon>Pentapetalae</taxon>
        <taxon>asterids</taxon>
        <taxon>lamiids</taxon>
        <taxon>Solanales</taxon>
        <taxon>Solanaceae</taxon>
        <taxon>Solanoideae</taxon>
        <taxon>Solaneae</taxon>
        <taxon>Solanum</taxon>
    </lineage>
</organism>
<dbReference type="PaxDb" id="4113-PGSC0003DMT400081685"/>
<protein>
    <submittedName>
        <fullName evidence="1">Uncharacterized protein</fullName>
    </submittedName>
</protein>
<sequence length="89" mass="10475">MKRDSKHFPMYSVLLAQSLHYWSYLSVCYKRLQIVLVAFDVKLEFGLAAKMEHYGCVVDILQEAYNFIKKMPFEADAVVFVESLSWEMK</sequence>
<dbReference type="AlphaFoldDB" id="M1D4Y1"/>
<dbReference type="EnsemblPlants" id="PGSC0003DMT400081685">
    <property type="protein sequence ID" value="PGSC0003DMT400081685"/>
    <property type="gene ID" value="PGSC0003DMG400032060"/>
</dbReference>
<proteinExistence type="predicted"/>
<evidence type="ECO:0000313" key="1">
    <source>
        <dbReference type="EnsemblPlants" id="PGSC0003DMT400081685"/>
    </source>
</evidence>
<name>M1D4Y1_SOLTU</name>
<dbReference type="InParanoid" id="M1D4Y1"/>
<dbReference type="Proteomes" id="UP000011115">
    <property type="component" value="Unassembled WGS sequence"/>
</dbReference>
<reference evidence="1" key="2">
    <citation type="submission" date="2015-06" db="UniProtKB">
        <authorList>
            <consortium name="EnsemblPlants"/>
        </authorList>
    </citation>
    <scope>IDENTIFICATION</scope>
    <source>
        <strain evidence="1">DM1-3 516 R44</strain>
    </source>
</reference>
<dbReference type="HOGENOM" id="CLU_2459046_0_0_1"/>
<evidence type="ECO:0000313" key="2">
    <source>
        <dbReference type="Proteomes" id="UP000011115"/>
    </source>
</evidence>
<accession>M1D4Y1</accession>
<reference evidence="2" key="1">
    <citation type="journal article" date="2011" name="Nature">
        <title>Genome sequence and analysis of the tuber crop potato.</title>
        <authorList>
            <consortium name="The Potato Genome Sequencing Consortium"/>
        </authorList>
    </citation>
    <scope>NUCLEOTIDE SEQUENCE [LARGE SCALE GENOMIC DNA]</scope>
    <source>
        <strain evidence="2">cv. DM1-3 516 R44</strain>
    </source>
</reference>
<keyword evidence="2" id="KW-1185">Reference proteome</keyword>